<reference evidence="13 14" key="1">
    <citation type="submission" date="2019-07" db="EMBL/GenBank/DDBJ databases">
        <authorList>
            <person name="Jastrzebski P J."/>
            <person name="Paukszto L."/>
            <person name="Jastrzebski P J."/>
        </authorList>
    </citation>
    <scope>NUCLEOTIDE SEQUENCE [LARGE SCALE GENOMIC DNA]</scope>
    <source>
        <strain evidence="13 14">WMS-il1</strain>
    </source>
</reference>
<dbReference type="InterPro" id="IPR036116">
    <property type="entry name" value="FN3_sf"/>
</dbReference>
<keyword evidence="6 9" id="KW-1133">Transmembrane helix</keyword>
<dbReference type="Pfam" id="PF00102">
    <property type="entry name" value="Y_phosphatase"/>
    <property type="match status" value="1"/>
</dbReference>
<keyword evidence="3" id="KW-0732">Signal</keyword>
<evidence type="ECO:0000256" key="5">
    <source>
        <dbReference type="ARBA" id="ARBA00022912"/>
    </source>
</evidence>
<accession>A0A564Y8H5</accession>
<dbReference type="Pfam" id="PF00041">
    <property type="entry name" value="fn3"/>
    <property type="match status" value="1"/>
</dbReference>
<dbReference type="PROSITE" id="PS50055">
    <property type="entry name" value="TYR_PHOSPHATASE_PTP"/>
    <property type="match status" value="1"/>
</dbReference>
<dbReference type="InterPro" id="IPR000242">
    <property type="entry name" value="PTP_cat"/>
</dbReference>
<feature type="transmembrane region" description="Helical" evidence="9">
    <location>
        <begin position="435"/>
        <end position="460"/>
    </location>
</feature>
<evidence type="ECO:0000313" key="13">
    <source>
        <dbReference type="EMBL" id="VUZ42843.1"/>
    </source>
</evidence>
<dbReference type="Gene3D" id="2.60.40.10">
    <property type="entry name" value="Immunoglobulins"/>
    <property type="match status" value="2"/>
</dbReference>
<evidence type="ECO:0000256" key="8">
    <source>
        <dbReference type="ARBA" id="ARBA00023180"/>
    </source>
</evidence>
<dbReference type="SUPFAM" id="SSF49265">
    <property type="entry name" value="Fibronectin type III"/>
    <property type="match status" value="1"/>
</dbReference>
<dbReference type="SUPFAM" id="SSF52799">
    <property type="entry name" value="(Phosphotyrosine protein) phosphatases II"/>
    <property type="match status" value="1"/>
</dbReference>
<keyword evidence="7 9" id="KW-0472">Membrane</keyword>
<dbReference type="Proteomes" id="UP000321570">
    <property type="component" value="Unassembled WGS sequence"/>
</dbReference>
<evidence type="ECO:0000256" key="4">
    <source>
        <dbReference type="ARBA" id="ARBA00022801"/>
    </source>
</evidence>
<dbReference type="CDD" id="cd00063">
    <property type="entry name" value="FN3"/>
    <property type="match status" value="1"/>
</dbReference>
<dbReference type="SMART" id="SM00060">
    <property type="entry name" value="FN3"/>
    <property type="match status" value="2"/>
</dbReference>
<dbReference type="InterPro" id="IPR003961">
    <property type="entry name" value="FN3_dom"/>
</dbReference>
<dbReference type="PROSITE" id="PS50056">
    <property type="entry name" value="TYR_PHOSPHATASE_2"/>
    <property type="match status" value="1"/>
</dbReference>
<dbReference type="SMART" id="SM00404">
    <property type="entry name" value="PTPc_motif"/>
    <property type="match status" value="1"/>
</dbReference>
<dbReference type="GO" id="GO:0016020">
    <property type="term" value="C:membrane"/>
    <property type="evidence" value="ECO:0007669"/>
    <property type="project" value="UniProtKB-SubCell"/>
</dbReference>
<organism evidence="13 14">
    <name type="scientific">Hymenolepis diminuta</name>
    <name type="common">Rat tapeworm</name>
    <dbReference type="NCBI Taxonomy" id="6216"/>
    <lineage>
        <taxon>Eukaryota</taxon>
        <taxon>Metazoa</taxon>
        <taxon>Spiralia</taxon>
        <taxon>Lophotrochozoa</taxon>
        <taxon>Platyhelminthes</taxon>
        <taxon>Cestoda</taxon>
        <taxon>Eucestoda</taxon>
        <taxon>Cyclophyllidea</taxon>
        <taxon>Hymenolepididae</taxon>
        <taxon>Hymenolepis</taxon>
    </lineage>
</organism>
<evidence type="ECO:0000256" key="6">
    <source>
        <dbReference type="ARBA" id="ARBA00022989"/>
    </source>
</evidence>
<evidence type="ECO:0000256" key="1">
    <source>
        <dbReference type="ARBA" id="ARBA00004167"/>
    </source>
</evidence>
<dbReference type="EMBL" id="CABIJS010000110">
    <property type="protein sequence ID" value="VUZ42843.1"/>
    <property type="molecule type" value="Genomic_DNA"/>
</dbReference>
<proteinExistence type="predicted"/>
<feature type="domain" description="Tyrosine specific protein phosphatases" evidence="11">
    <location>
        <begin position="725"/>
        <end position="779"/>
    </location>
</feature>
<dbReference type="AlphaFoldDB" id="A0A564Y8H5"/>
<evidence type="ECO:0000256" key="9">
    <source>
        <dbReference type="SAM" id="Phobius"/>
    </source>
</evidence>
<dbReference type="PANTHER" id="PTHR46957">
    <property type="entry name" value="CYTOKINE RECEPTOR"/>
    <property type="match status" value="1"/>
</dbReference>
<comment type="subcellular location">
    <subcellularLocation>
        <location evidence="1">Membrane</location>
        <topology evidence="1">Single-pass membrane protein</topology>
    </subcellularLocation>
</comment>
<dbReference type="InterPro" id="IPR050713">
    <property type="entry name" value="RTP_Phos/Ushers"/>
</dbReference>
<dbReference type="SMART" id="SM00194">
    <property type="entry name" value="PTPc"/>
    <property type="match status" value="1"/>
</dbReference>
<evidence type="ECO:0000259" key="10">
    <source>
        <dbReference type="PROSITE" id="PS50055"/>
    </source>
</evidence>
<name>A0A564Y8H5_HYMDI</name>
<feature type="transmembrane region" description="Helical" evidence="9">
    <location>
        <begin position="566"/>
        <end position="585"/>
    </location>
</feature>
<protein>
    <recommendedName>
        <fullName evidence="15">Protein-tyrosine-phosphatase</fullName>
    </recommendedName>
</protein>
<feature type="domain" description="Fibronectin type-III" evidence="12">
    <location>
        <begin position="79"/>
        <end position="167"/>
    </location>
</feature>
<dbReference type="GO" id="GO:0004725">
    <property type="term" value="F:protein tyrosine phosphatase activity"/>
    <property type="evidence" value="ECO:0007669"/>
    <property type="project" value="InterPro"/>
</dbReference>
<evidence type="ECO:0000259" key="12">
    <source>
        <dbReference type="PROSITE" id="PS50853"/>
    </source>
</evidence>
<dbReference type="InterPro" id="IPR000387">
    <property type="entry name" value="Tyr_Pase_dom"/>
</dbReference>
<keyword evidence="14" id="KW-1185">Reference proteome</keyword>
<evidence type="ECO:0008006" key="15">
    <source>
        <dbReference type="Google" id="ProtNLM"/>
    </source>
</evidence>
<feature type="domain" description="Tyrosine-protein phosphatase" evidence="10">
    <location>
        <begin position="490"/>
        <end position="788"/>
    </location>
</feature>
<keyword evidence="5" id="KW-0904">Protein phosphatase</keyword>
<evidence type="ECO:0000256" key="3">
    <source>
        <dbReference type="ARBA" id="ARBA00022729"/>
    </source>
</evidence>
<evidence type="ECO:0000313" key="14">
    <source>
        <dbReference type="Proteomes" id="UP000321570"/>
    </source>
</evidence>
<dbReference type="InterPro" id="IPR003595">
    <property type="entry name" value="Tyr_Pase_cat"/>
</dbReference>
<dbReference type="InterPro" id="IPR013783">
    <property type="entry name" value="Ig-like_fold"/>
</dbReference>
<evidence type="ECO:0000256" key="2">
    <source>
        <dbReference type="ARBA" id="ARBA00022692"/>
    </source>
</evidence>
<keyword evidence="2 9" id="KW-0812">Transmembrane</keyword>
<evidence type="ECO:0000259" key="11">
    <source>
        <dbReference type="PROSITE" id="PS50056"/>
    </source>
</evidence>
<feature type="domain" description="Fibronectin type-III" evidence="12">
    <location>
        <begin position="171"/>
        <end position="267"/>
    </location>
</feature>
<dbReference type="PRINTS" id="PR00700">
    <property type="entry name" value="PRTYPHPHTASE"/>
</dbReference>
<dbReference type="PROSITE" id="PS50853">
    <property type="entry name" value="FN3"/>
    <property type="match status" value="2"/>
</dbReference>
<dbReference type="CDD" id="cd00047">
    <property type="entry name" value="PTPc"/>
    <property type="match status" value="1"/>
</dbReference>
<gene>
    <name evidence="13" type="ORF">WMSIL1_LOCUS3421</name>
</gene>
<dbReference type="InterPro" id="IPR029021">
    <property type="entry name" value="Prot-tyrosine_phosphatase-like"/>
</dbReference>
<evidence type="ECO:0000256" key="7">
    <source>
        <dbReference type="ARBA" id="ARBA00023136"/>
    </source>
</evidence>
<keyword evidence="8" id="KW-0325">Glycoprotein</keyword>
<dbReference type="PANTHER" id="PTHR46957:SF3">
    <property type="entry name" value="CYTOKINE RECEPTOR"/>
    <property type="match status" value="1"/>
</dbReference>
<keyword evidence="4" id="KW-0378">Hydrolase</keyword>
<dbReference type="Gene3D" id="3.90.190.10">
    <property type="entry name" value="Protein tyrosine phosphatase superfamily"/>
    <property type="match status" value="1"/>
</dbReference>
<sequence length="811" mass="91171">MLSWLNSPFYLLPTSTVIASHCFLVLIQQQTLESKTTSYLRGISGIPATDSTFESSDHLLILADKRDSLAVSSDKPENAPDQPVIQIIAPTALTLSWNTTIDPSSTFNLTLYVAKSIHTSEILSPDTHQKTFFELLPFTIHSATLAICNSLGCGPPSPKVYSLTWPDKPSPPLDVTVRPVSYNALEISWSPPANPNGNINGYIAFIPEPYRECASTISYIRQCIIYDLPANASYRIRVFACTSPNAENQGGGCGLPSDEVIASTWNGGLDLGLLEALVSRNFLYPPEDEILAFTVPLFIPLSLIPISQTGPLSNITLVIQEYEYYDASLENTVTLYSTYPFDNGKYHPNPRRGTYRDHDEYGGWELIISIPELDEFTTSIYDVLVILGDGTGLPRNSYYFNGPLQAGTEYAVRLRLYSPLGYGSTRPVLITTDDLPIYTALIFGIPIASVFLAMIGYALFKRIRLKWLKSRLPAEMEEVLLAMVTITYTIPYEPLQTNIVPPVNTVEFNGYLENLLSGPNDNLEIQFRREICFPAVFFDASFICSPHYEVFSGKANISPYGSRPDFIIASSPSIFTVGDFLFLLVRQRTTLVVMLDDITSIRRKTLALMVSEQKVITEVDHMTARYWPIEYEGSEDKPANLENFFSTYHACQVIRHSEQESKNWILRKLSVTPVDAMQPWSFTQFQFTGWPNDGVPRVDIFYDLIVRCLDHLEAYPIGYDFGPPLIHSRVKDGRAGTFAAAMILLSQLRNNAQIIDVFGTVLVLHKFRPELIIYKEHLQFLYNFIQYCIDMEGLVESSEEEVQLNLTEYSS</sequence>